<gene>
    <name evidence="2" type="ORF">SNAT2548_LOCUS23925</name>
</gene>
<evidence type="ECO:0000313" key="2">
    <source>
        <dbReference type="EMBL" id="CAE7440309.1"/>
    </source>
</evidence>
<organism evidence="2 3">
    <name type="scientific">Symbiodinium natans</name>
    <dbReference type="NCBI Taxonomy" id="878477"/>
    <lineage>
        <taxon>Eukaryota</taxon>
        <taxon>Sar</taxon>
        <taxon>Alveolata</taxon>
        <taxon>Dinophyceae</taxon>
        <taxon>Suessiales</taxon>
        <taxon>Symbiodiniaceae</taxon>
        <taxon>Symbiodinium</taxon>
    </lineage>
</organism>
<feature type="chain" id="PRO_5032680704" evidence="1">
    <location>
        <begin position="24"/>
        <end position="127"/>
    </location>
</feature>
<dbReference type="AlphaFoldDB" id="A0A812RIQ1"/>
<proteinExistence type="predicted"/>
<feature type="signal peptide" evidence="1">
    <location>
        <begin position="1"/>
        <end position="23"/>
    </location>
</feature>
<accession>A0A812RIQ1</accession>
<dbReference type="Proteomes" id="UP000604046">
    <property type="component" value="Unassembled WGS sequence"/>
</dbReference>
<evidence type="ECO:0000313" key="3">
    <source>
        <dbReference type="Proteomes" id="UP000604046"/>
    </source>
</evidence>
<name>A0A812RIQ1_9DINO</name>
<keyword evidence="1" id="KW-0732">Signal</keyword>
<keyword evidence="3" id="KW-1185">Reference proteome</keyword>
<evidence type="ECO:0000256" key="1">
    <source>
        <dbReference type="SAM" id="SignalP"/>
    </source>
</evidence>
<sequence>MPQCEACFLPLIVGLAKAMGVQALIELWEVTLSESGFRKRAAEASRDRTKLNSRRGPLGTGRCGHWRRFQEHYEISNTSAPVVESMAMEAAWQVTHLLPTSASNGITPSFSFLKLLRLREGTDHDRA</sequence>
<protein>
    <submittedName>
        <fullName evidence="2">Uncharacterized protein</fullName>
    </submittedName>
</protein>
<comment type="caution">
    <text evidence="2">The sequence shown here is derived from an EMBL/GenBank/DDBJ whole genome shotgun (WGS) entry which is preliminary data.</text>
</comment>
<reference evidence="2" key="1">
    <citation type="submission" date="2021-02" db="EMBL/GenBank/DDBJ databases">
        <authorList>
            <person name="Dougan E. K."/>
            <person name="Rhodes N."/>
            <person name="Thang M."/>
            <person name="Chan C."/>
        </authorList>
    </citation>
    <scope>NUCLEOTIDE SEQUENCE</scope>
</reference>
<dbReference type="EMBL" id="CAJNDS010002339">
    <property type="protein sequence ID" value="CAE7440309.1"/>
    <property type="molecule type" value="Genomic_DNA"/>
</dbReference>